<accession>A0A3S9PZ51</accession>
<dbReference type="GO" id="GO:0010498">
    <property type="term" value="P:proteasomal protein catabolic process"/>
    <property type="evidence" value="ECO:0007669"/>
    <property type="project" value="InterPro"/>
</dbReference>
<evidence type="ECO:0000256" key="5">
    <source>
        <dbReference type="SAM" id="MobiDB-lite"/>
    </source>
</evidence>
<organism evidence="6 7">
    <name type="scientific">Flaviflexus ciconiae</name>
    <dbReference type="NCBI Taxonomy" id="2496867"/>
    <lineage>
        <taxon>Bacteria</taxon>
        <taxon>Bacillati</taxon>
        <taxon>Actinomycetota</taxon>
        <taxon>Actinomycetes</taxon>
        <taxon>Actinomycetales</taxon>
        <taxon>Actinomycetaceae</taxon>
        <taxon>Flaviflexus</taxon>
    </lineage>
</organism>
<feature type="region of interest" description="Disordered" evidence="5">
    <location>
        <begin position="1"/>
        <end position="29"/>
    </location>
</feature>
<sequence>MTENQSFKHRQDREPEGSEPPPVPSSAAAQDFSAVLNDIDDILEENAVTFVRGFIQEGGQ</sequence>
<comment type="similarity">
    <text evidence="2">Belongs to the prokaryotic ubiquitin-like protein family.</text>
</comment>
<evidence type="ECO:0000256" key="2">
    <source>
        <dbReference type="ARBA" id="ARBA00010616"/>
    </source>
</evidence>
<dbReference type="UniPathway" id="UPA00997"/>
<dbReference type="OrthoDB" id="3254977at2"/>
<dbReference type="RefSeq" id="WP_126704424.1">
    <property type="nucleotide sequence ID" value="NZ_CP034593.1"/>
</dbReference>
<evidence type="ECO:0000256" key="1">
    <source>
        <dbReference type="ARBA" id="ARBA00004707"/>
    </source>
</evidence>
<comment type="pathway">
    <text evidence="1">Protein degradation; proteasomal Pup-dependent pathway.</text>
</comment>
<reference evidence="6 7" key="1">
    <citation type="submission" date="2018-12" db="EMBL/GenBank/DDBJ databases">
        <title>Complete genome sequence of Flaviflexus sp. H23T48.</title>
        <authorList>
            <person name="Bae J.-W."/>
            <person name="Lee J.-Y."/>
        </authorList>
    </citation>
    <scope>NUCLEOTIDE SEQUENCE [LARGE SCALE GENOMIC DNA]</scope>
    <source>
        <strain evidence="6 7">H23T48</strain>
    </source>
</reference>
<dbReference type="KEGG" id="flh:EJ997_10025"/>
<dbReference type="InterPro" id="IPR008515">
    <property type="entry name" value="Ubiquitin-like_Pup"/>
</dbReference>
<dbReference type="NCBIfam" id="TIGR03687">
    <property type="entry name" value="pupylate_cterm"/>
    <property type="match status" value="1"/>
</dbReference>
<evidence type="ECO:0000313" key="6">
    <source>
        <dbReference type="EMBL" id="AZQ77621.1"/>
    </source>
</evidence>
<gene>
    <name evidence="6" type="ORF">EJ997_10025</name>
</gene>
<evidence type="ECO:0000256" key="4">
    <source>
        <dbReference type="ARBA" id="ARBA00032321"/>
    </source>
</evidence>
<dbReference type="GO" id="GO:0019941">
    <property type="term" value="P:modification-dependent protein catabolic process"/>
    <property type="evidence" value="ECO:0007669"/>
    <property type="project" value="InterPro"/>
</dbReference>
<evidence type="ECO:0000256" key="3">
    <source>
        <dbReference type="ARBA" id="ARBA00016748"/>
    </source>
</evidence>
<proteinExistence type="inferred from homology"/>
<keyword evidence="7" id="KW-1185">Reference proteome</keyword>
<dbReference type="Proteomes" id="UP000280344">
    <property type="component" value="Chromosome"/>
</dbReference>
<protein>
    <recommendedName>
        <fullName evidence="3">Prokaryotic ubiquitin-like protein Pup</fullName>
    </recommendedName>
    <alternativeName>
        <fullName evidence="4">Bacterial ubiquitin-like modifier</fullName>
    </alternativeName>
</protein>
<dbReference type="AlphaFoldDB" id="A0A3S9PZ51"/>
<dbReference type="GO" id="GO:0070490">
    <property type="term" value="P:protein pupylation"/>
    <property type="evidence" value="ECO:0007669"/>
    <property type="project" value="InterPro"/>
</dbReference>
<name>A0A3S9PZ51_9ACTO</name>
<evidence type="ECO:0000313" key="7">
    <source>
        <dbReference type="Proteomes" id="UP000280344"/>
    </source>
</evidence>
<dbReference type="Pfam" id="PF05639">
    <property type="entry name" value="Pup"/>
    <property type="match status" value="1"/>
</dbReference>
<dbReference type="GO" id="GO:0070628">
    <property type="term" value="F:proteasome binding"/>
    <property type="evidence" value="ECO:0007669"/>
    <property type="project" value="InterPro"/>
</dbReference>
<dbReference type="EMBL" id="CP034593">
    <property type="protein sequence ID" value="AZQ77621.1"/>
    <property type="molecule type" value="Genomic_DNA"/>
</dbReference>
<dbReference type="GO" id="GO:0031386">
    <property type="term" value="F:protein tag activity"/>
    <property type="evidence" value="ECO:0007669"/>
    <property type="project" value="InterPro"/>
</dbReference>